<name>A0A364XVA7_9BACT</name>
<reference evidence="1 2" key="1">
    <citation type="submission" date="2018-06" db="EMBL/GenBank/DDBJ databases">
        <title>Chryseolinea flavus sp. nov., a member of the phylum Bacteroidetes isolated from soil.</title>
        <authorList>
            <person name="Li Y."/>
            <person name="Wang J."/>
        </authorList>
    </citation>
    <scope>NUCLEOTIDE SEQUENCE [LARGE SCALE GENOMIC DNA]</scope>
    <source>
        <strain evidence="1 2">SDU1-6</strain>
    </source>
</reference>
<keyword evidence="2" id="KW-1185">Reference proteome</keyword>
<evidence type="ECO:0000313" key="1">
    <source>
        <dbReference type="EMBL" id="RAV98252.1"/>
    </source>
</evidence>
<dbReference type="AlphaFoldDB" id="A0A364XVA7"/>
<sequence>MEQSIIGAYPPHGLQTGNGGMAADAIGHFNYNVLKCIIFVRVCIAHAIAQYQQDSDVARGWRE</sequence>
<gene>
    <name evidence="1" type="ORF">DQQ10_24945</name>
</gene>
<proteinExistence type="predicted"/>
<dbReference type="RefSeq" id="WP_112749664.1">
    <property type="nucleotide sequence ID" value="NZ_QMFY01000020.1"/>
</dbReference>
<evidence type="ECO:0000313" key="2">
    <source>
        <dbReference type="Proteomes" id="UP000251889"/>
    </source>
</evidence>
<comment type="caution">
    <text evidence="1">The sequence shown here is derived from an EMBL/GenBank/DDBJ whole genome shotgun (WGS) entry which is preliminary data.</text>
</comment>
<dbReference type="EMBL" id="QMFY01000020">
    <property type="protein sequence ID" value="RAV98252.1"/>
    <property type="molecule type" value="Genomic_DNA"/>
</dbReference>
<accession>A0A364XVA7</accession>
<protein>
    <submittedName>
        <fullName evidence="1">Uncharacterized protein</fullName>
    </submittedName>
</protein>
<organism evidence="1 2">
    <name type="scientific">Pseudochryseolinea flava</name>
    <dbReference type="NCBI Taxonomy" id="2059302"/>
    <lineage>
        <taxon>Bacteria</taxon>
        <taxon>Pseudomonadati</taxon>
        <taxon>Bacteroidota</taxon>
        <taxon>Cytophagia</taxon>
        <taxon>Cytophagales</taxon>
        <taxon>Fulvivirgaceae</taxon>
        <taxon>Pseudochryseolinea</taxon>
    </lineage>
</organism>
<dbReference type="Proteomes" id="UP000251889">
    <property type="component" value="Unassembled WGS sequence"/>
</dbReference>